<dbReference type="PANTHER" id="PTHR42718">
    <property type="entry name" value="MAJOR FACILITATOR SUPERFAMILY MULTIDRUG TRANSPORTER MFSC"/>
    <property type="match status" value="1"/>
</dbReference>
<evidence type="ECO:0000256" key="1">
    <source>
        <dbReference type="ARBA" id="ARBA00004141"/>
    </source>
</evidence>
<dbReference type="SUPFAM" id="SSF103473">
    <property type="entry name" value="MFS general substrate transporter"/>
    <property type="match status" value="1"/>
</dbReference>
<dbReference type="Pfam" id="PF07690">
    <property type="entry name" value="MFS_1"/>
    <property type="match status" value="1"/>
</dbReference>
<accession>A0A7V7FZR9</accession>
<proteinExistence type="predicted"/>
<feature type="transmembrane region" description="Helical" evidence="6">
    <location>
        <begin position="324"/>
        <end position="344"/>
    </location>
</feature>
<evidence type="ECO:0000313" key="9">
    <source>
        <dbReference type="Proteomes" id="UP000486760"/>
    </source>
</evidence>
<dbReference type="Gene3D" id="1.20.1720.10">
    <property type="entry name" value="Multidrug resistance protein D"/>
    <property type="match status" value="1"/>
</dbReference>
<evidence type="ECO:0000256" key="2">
    <source>
        <dbReference type="ARBA" id="ARBA00022448"/>
    </source>
</evidence>
<keyword evidence="4 6" id="KW-1133">Transmembrane helix</keyword>
<protein>
    <submittedName>
        <fullName evidence="8">MFS transporter</fullName>
    </submittedName>
</protein>
<feature type="transmembrane region" description="Helical" evidence="6">
    <location>
        <begin position="192"/>
        <end position="211"/>
    </location>
</feature>
<comment type="subcellular location">
    <subcellularLocation>
        <location evidence="1">Membrane</location>
        <topology evidence="1">Multi-pass membrane protein</topology>
    </subcellularLocation>
</comment>
<evidence type="ECO:0000259" key="7">
    <source>
        <dbReference type="PROSITE" id="PS50850"/>
    </source>
</evidence>
<feature type="transmembrane region" description="Helical" evidence="6">
    <location>
        <begin position="260"/>
        <end position="285"/>
    </location>
</feature>
<comment type="caution">
    <text evidence="8">The sequence shown here is derived from an EMBL/GenBank/DDBJ whole genome shotgun (WGS) entry which is preliminary data.</text>
</comment>
<feature type="transmembrane region" description="Helical" evidence="6">
    <location>
        <begin position="12"/>
        <end position="34"/>
    </location>
</feature>
<organism evidence="8 9">
    <name type="scientific">Billgrantia pellis</name>
    <dbReference type="NCBI Taxonomy" id="2606936"/>
    <lineage>
        <taxon>Bacteria</taxon>
        <taxon>Pseudomonadati</taxon>
        <taxon>Pseudomonadota</taxon>
        <taxon>Gammaproteobacteria</taxon>
        <taxon>Oceanospirillales</taxon>
        <taxon>Halomonadaceae</taxon>
        <taxon>Billgrantia</taxon>
    </lineage>
</organism>
<sequence>MVGLQRRSATLVVMLATLMVVLDLGLVNIALPTLATALEVSESRAVWVATSYQLVCAASLLSFAALSHLMGQWRVFSCGLVLYTLGALGASLAMGLGWLLFWRVVQGLGGAAILSLGPSLYRKIFPHRLLGHAIGLNALVVAFGLASGPSLGGVVLSMASWHWIFALNVPVGLVAIWLAWRSLPYESWRRTGFDWPGALLSMLMMSGFLLAMERLGHGQSHTLIIGLAVLSLLAFAAFVWRQGRAPAPLVPLSLFAEPRFTSASVVTVLAFIAQGAAFVALPFLYQTLMNASPLQAALLFTPWPMALLISGPLAGRLADKYDPALLSAGGLVLFVIGMAGLAWLSSAGSAAYLLLPSLLCGLGYGFFQAPNNREIIGYAPLALSASASGVLASLRTFGQCQGSAMVALIMALPFGSVSLALWLAAAVALAALLVSVLRLSQPARVVAS</sequence>
<feature type="transmembrane region" description="Helical" evidence="6">
    <location>
        <begin position="73"/>
        <end position="94"/>
    </location>
</feature>
<feature type="transmembrane region" description="Helical" evidence="6">
    <location>
        <begin position="100"/>
        <end position="117"/>
    </location>
</feature>
<evidence type="ECO:0000256" key="4">
    <source>
        <dbReference type="ARBA" id="ARBA00022989"/>
    </source>
</evidence>
<dbReference type="GO" id="GO:0016020">
    <property type="term" value="C:membrane"/>
    <property type="evidence" value="ECO:0007669"/>
    <property type="project" value="UniProtKB-SubCell"/>
</dbReference>
<evidence type="ECO:0000256" key="3">
    <source>
        <dbReference type="ARBA" id="ARBA00022692"/>
    </source>
</evidence>
<feature type="transmembrane region" description="Helical" evidence="6">
    <location>
        <begin position="350"/>
        <end position="367"/>
    </location>
</feature>
<dbReference type="CDD" id="cd17321">
    <property type="entry name" value="MFS_MMR_MDR_like"/>
    <property type="match status" value="1"/>
</dbReference>
<keyword evidence="3 6" id="KW-0812">Transmembrane</keyword>
<feature type="transmembrane region" description="Helical" evidence="6">
    <location>
        <begin position="46"/>
        <end position="66"/>
    </location>
</feature>
<dbReference type="GO" id="GO:0022857">
    <property type="term" value="F:transmembrane transporter activity"/>
    <property type="evidence" value="ECO:0007669"/>
    <property type="project" value="InterPro"/>
</dbReference>
<evidence type="ECO:0000256" key="5">
    <source>
        <dbReference type="ARBA" id="ARBA00023136"/>
    </source>
</evidence>
<dbReference type="InterPro" id="IPR011701">
    <property type="entry name" value="MFS"/>
</dbReference>
<feature type="transmembrane region" description="Helical" evidence="6">
    <location>
        <begin position="379"/>
        <end position="398"/>
    </location>
</feature>
<evidence type="ECO:0000256" key="6">
    <source>
        <dbReference type="SAM" id="Phobius"/>
    </source>
</evidence>
<reference evidence="8 9" key="1">
    <citation type="submission" date="2019-08" db="EMBL/GenBank/DDBJ databases">
        <title>Bioinformatics analysis of the strain L3 and L5.</title>
        <authorList>
            <person name="Li X."/>
        </authorList>
    </citation>
    <scope>NUCLEOTIDE SEQUENCE [LARGE SCALE GENOMIC DNA]</scope>
    <source>
        <strain evidence="8 9">L5</strain>
    </source>
</reference>
<feature type="transmembrane region" description="Helical" evidence="6">
    <location>
        <begin position="404"/>
        <end position="434"/>
    </location>
</feature>
<feature type="transmembrane region" description="Helical" evidence="6">
    <location>
        <begin position="297"/>
        <end position="317"/>
    </location>
</feature>
<keyword evidence="9" id="KW-1185">Reference proteome</keyword>
<dbReference type="InterPro" id="IPR036259">
    <property type="entry name" value="MFS_trans_sf"/>
</dbReference>
<gene>
    <name evidence="8" type="ORF">F0A17_12260</name>
</gene>
<feature type="transmembrane region" description="Helical" evidence="6">
    <location>
        <begin position="223"/>
        <end position="240"/>
    </location>
</feature>
<name>A0A7V7FZR9_9GAMM</name>
<evidence type="ECO:0000313" key="8">
    <source>
        <dbReference type="EMBL" id="KAA0012257.1"/>
    </source>
</evidence>
<dbReference type="Gene3D" id="1.20.1250.20">
    <property type="entry name" value="MFS general substrate transporter like domains"/>
    <property type="match status" value="1"/>
</dbReference>
<dbReference type="InterPro" id="IPR020846">
    <property type="entry name" value="MFS_dom"/>
</dbReference>
<feature type="transmembrane region" description="Helical" evidence="6">
    <location>
        <begin position="129"/>
        <end position="148"/>
    </location>
</feature>
<dbReference type="PROSITE" id="PS50850">
    <property type="entry name" value="MFS"/>
    <property type="match status" value="1"/>
</dbReference>
<feature type="transmembrane region" description="Helical" evidence="6">
    <location>
        <begin position="160"/>
        <end position="180"/>
    </location>
</feature>
<dbReference type="PANTHER" id="PTHR42718:SF9">
    <property type="entry name" value="MAJOR FACILITATOR SUPERFAMILY MULTIDRUG TRANSPORTER MFSC"/>
    <property type="match status" value="1"/>
</dbReference>
<dbReference type="PRINTS" id="PR01036">
    <property type="entry name" value="TCRTETB"/>
</dbReference>
<keyword evidence="5 6" id="KW-0472">Membrane</keyword>
<keyword evidence="2" id="KW-0813">Transport</keyword>
<dbReference type="Proteomes" id="UP000486760">
    <property type="component" value="Unassembled WGS sequence"/>
</dbReference>
<dbReference type="EMBL" id="VTPY01000004">
    <property type="protein sequence ID" value="KAA0012257.1"/>
    <property type="molecule type" value="Genomic_DNA"/>
</dbReference>
<feature type="domain" description="Major facilitator superfamily (MFS) profile" evidence="7">
    <location>
        <begin position="9"/>
        <end position="443"/>
    </location>
</feature>
<dbReference type="AlphaFoldDB" id="A0A7V7FZR9"/>